<reference evidence="6" key="1">
    <citation type="journal article" date="2020" name="J Insects Food Feed">
        <title>The yellow mealworm (Tenebrio molitor) genome: a resource for the emerging insects as food and feed industry.</title>
        <authorList>
            <person name="Eriksson T."/>
            <person name="Andere A."/>
            <person name="Kelstrup H."/>
            <person name="Emery V."/>
            <person name="Picard C."/>
        </authorList>
    </citation>
    <scope>NUCLEOTIDE SEQUENCE</scope>
    <source>
        <strain evidence="6">Stoneville</strain>
        <tissue evidence="6">Whole head</tissue>
    </source>
</reference>
<dbReference type="InterPro" id="IPR042178">
    <property type="entry name" value="Serpin_sf_1"/>
</dbReference>
<evidence type="ECO:0000256" key="1">
    <source>
        <dbReference type="ARBA" id="ARBA00009500"/>
    </source>
</evidence>
<keyword evidence="3" id="KW-0722">Serine protease inhibitor</keyword>
<dbReference type="Gene3D" id="3.30.497.10">
    <property type="entry name" value="Antithrombin, subunit I, domain 2"/>
    <property type="match status" value="2"/>
</dbReference>
<evidence type="ECO:0000256" key="2">
    <source>
        <dbReference type="ARBA" id="ARBA00022690"/>
    </source>
</evidence>
<reference evidence="6" key="2">
    <citation type="submission" date="2021-08" db="EMBL/GenBank/DDBJ databases">
        <authorList>
            <person name="Eriksson T."/>
        </authorList>
    </citation>
    <scope>NUCLEOTIDE SEQUENCE</scope>
    <source>
        <strain evidence="6">Stoneville</strain>
        <tissue evidence="6">Whole head</tissue>
    </source>
</reference>
<accession>A0A8J6HJU0</accession>
<dbReference type="AlphaFoldDB" id="A0A8J6HJU0"/>
<keyword evidence="7" id="KW-1185">Reference proteome</keyword>
<evidence type="ECO:0000256" key="4">
    <source>
        <dbReference type="RuleBase" id="RU000411"/>
    </source>
</evidence>
<dbReference type="GO" id="GO:0004867">
    <property type="term" value="F:serine-type endopeptidase inhibitor activity"/>
    <property type="evidence" value="ECO:0007669"/>
    <property type="project" value="UniProtKB-KW"/>
</dbReference>
<dbReference type="EMBL" id="JABDTM020023138">
    <property type="protein sequence ID" value="KAH0815396.1"/>
    <property type="molecule type" value="Genomic_DNA"/>
</dbReference>
<evidence type="ECO:0000313" key="7">
    <source>
        <dbReference type="Proteomes" id="UP000719412"/>
    </source>
</evidence>
<dbReference type="SMART" id="SM00093">
    <property type="entry name" value="SERPIN"/>
    <property type="match status" value="2"/>
</dbReference>
<protein>
    <recommendedName>
        <fullName evidence="5">Serpin domain-containing protein</fullName>
    </recommendedName>
</protein>
<organism evidence="6 7">
    <name type="scientific">Tenebrio molitor</name>
    <name type="common">Yellow mealworm beetle</name>
    <dbReference type="NCBI Taxonomy" id="7067"/>
    <lineage>
        <taxon>Eukaryota</taxon>
        <taxon>Metazoa</taxon>
        <taxon>Ecdysozoa</taxon>
        <taxon>Arthropoda</taxon>
        <taxon>Hexapoda</taxon>
        <taxon>Insecta</taxon>
        <taxon>Pterygota</taxon>
        <taxon>Neoptera</taxon>
        <taxon>Endopterygota</taxon>
        <taxon>Coleoptera</taxon>
        <taxon>Polyphaga</taxon>
        <taxon>Cucujiformia</taxon>
        <taxon>Tenebrionidae</taxon>
        <taxon>Tenebrio</taxon>
    </lineage>
</organism>
<dbReference type="InterPro" id="IPR000215">
    <property type="entry name" value="Serpin_fam"/>
</dbReference>
<dbReference type="Gene3D" id="2.30.39.10">
    <property type="entry name" value="Alpha-1-antitrypsin, domain 1"/>
    <property type="match status" value="2"/>
</dbReference>
<dbReference type="Proteomes" id="UP000719412">
    <property type="component" value="Unassembled WGS sequence"/>
</dbReference>
<dbReference type="GO" id="GO:0005615">
    <property type="term" value="C:extracellular space"/>
    <property type="evidence" value="ECO:0007669"/>
    <property type="project" value="InterPro"/>
</dbReference>
<evidence type="ECO:0000313" key="6">
    <source>
        <dbReference type="EMBL" id="KAH0815396.1"/>
    </source>
</evidence>
<gene>
    <name evidence="6" type="ORF">GEV33_007395</name>
</gene>
<dbReference type="InterPro" id="IPR023796">
    <property type="entry name" value="Serpin_dom"/>
</dbReference>
<dbReference type="PANTHER" id="PTHR11461">
    <property type="entry name" value="SERINE PROTEASE INHIBITOR, SERPIN"/>
    <property type="match status" value="1"/>
</dbReference>
<dbReference type="PANTHER" id="PTHR11461:SF211">
    <property type="entry name" value="GH10112P-RELATED"/>
    <property type="match status" value="1"/>
</dbReference>
<dbReference type="InterPro" id="IPR036186">
    <property type="entry name" value="Serpin_sf"/>
</dbReference>
<proteinExistence type="inferred from homology"/>
<name>A0A8J6HJU0_TENMO</name>
<evidence type="ECO:0000256" key="3">
    <source>
        <dbReference type="ARBA" id="ARBA00022900"/>
    </source>
</evidence>
<dbReference type="Pfam" id="PF00079">
    <property type="entry name" value="Serpin"/>
    <property type="match status" value="2"/>
</dbReference>
<keyword evidence="2" id="KW-0646">Protease inhibitor</keyword>
<comment type="caution">
    <text evidence="6">The sequence shown here is derived from an EMBL/GenBank/DDBJ whole genome shotgun (WGS) entry which is preliminary data.</text>
</comment>
<dbReference type="CDD" id="cd19601">
    <property type="entry name" value="serpin42Da-like"/>
    <property type="match status" value="1"/>
</dbReference>
<feature type="domain" description="Serpin" evidence="5">
    <location>
        <begin position="20"/>
        <end position="342"/>
    </location>
</feature>
<dbReference type="InterPro" id="IPR042185">
    <property type="entry name" value="Serpin_sf_2"/>
</dbReference>
<feature type="domain" description="Serpin" evidence="5">
    <location>
        <begin position="348"/>
        <end position="597"/>
    </location>
</feature>
<dbReference type="SUPFAM" id="SSF56574">
    <property type="entry name" value="Serpins"/>
    <property type="match status" value="2"/>
</dbReference>
<sequence length="597" mass="67111">MTDKSSSTTQVLQGNAVFANNLYQILARKPGNVFFSPFSVHAILSMIYQGARDETAKALADTLGLPDAECTAIAYRSIMDRLKTVEDVVLLVAYKIYAGQYESFKVEFEKEVREKFDSEIEFVDFDDRSGAVKIINEWVEKKTDDKIKGIIAESFITEETGLILINAIYFKGGWREPFREDSTQSTPFYLDGGSTVDVQMMHGIKSALYKHDEDLNAHVLALPFKGDKINLVIILPEEKDGIKNLETKLSTSFGRVTQNLGSKNVSLSLPKFKLEADMDLNKILLEMGLKIIFDKRCANFKGIIELASNENLSVDSVIQKAFIEVNEWGTEAAAATAQVLEGNAILANSLYRILAKQDGNVFFSPFSIHTILSTLHQGAEDETAKILADVLKIPDAKSTALAYKSILTELKSIEDAVLLMANKICIRQSETFEDEFKKEVREKFDSEVEVVDFEKNKSGAVKKINKWIAKKTGNKIKEIVNVEMIDEGSALVLINALYFKGDWFEHFKKNSTTSQEFYVKEGSTVNVEMMKGTKTGYYKYDEDLMAQVVALPFQNRRIQLVIVLPEQKDGIKNLEEKLVSTSLTQLTKNLYKNYGSQ</sequence>
<comment type="similarity">
    <text evidence="1 4">Belongs to the serpin family.</text>
</comment>
<evidence type="ECO:0000259" key="5">
    <source>
        <dbReference type="SMART" id="SM00093"/>
    </source>
</evidence>